<protein>
    <submittedName>
        <fullName evidence="2">Uncharacterized protein</fullName>
    </submittedName>
</protein>
<dbReference type="OrthoDB" id="3784760at2759"/>
<name>A0A6A6ZV42_9PLEO</name>
<accession>A0A6A6ZV42</accession>
<sequence>MDIDRLMPPEAEVSTNNEPLPLLQIDPQPRPYQAYCVTEASSRPTSPDTAIPQPLRPQQSSTKERDIEPLMPPNSFLTWSPATSVEEDGSLAISPRRENDGKEQQETSNPDSPSRHTVLANGNHITRAVTPRGSHPLVGNQPLVYDRTQSQSRMHPSVPSHVAISRAYQIKSLPQHANNADMVFRPLPPLPV</sequence>
<feature type="region of interest" description="Disordered" evidence="1">
    <location>
        <begin position="1"/>
        <end position="118"/>
    </location>
</feature>
<evidence type="ECO:0000313" key="3">
    <source>
        <dbReference type="Proteomes" id="UP000799424"/>
    </source>
</evidence>
<dbReference type="EMBL" id="MU006229">
    <property type="protein sequence ID" value="KAF2824713.1"/>
    <property type="molecule type" value="Genomic_DNA"/>
</dbReference>
<dbReference type="Proteomes" id="UP000799424">
    <property type="component" value="Unassembled WGS sequence"/>
</dbReference>
<evidence type="ECO:0000313" key="2">
    <source>
        <dbReference type="EMBL" id="KAF2824713.1"/>
    </source>
</evidence>
<proteinExistence type="predicted"/>
<organism evidence="2 3">
    <name type="scientific">Ophiobolus disseminans</name>
    <dbReference type="NCBI Taxonomy" id="1469910"/>
    <lineage>
        <taxon>Eukaryota</taxon>
        <taxon>Fungi</taxon>
        <taxon>Dikarya</taxon>
        <taxon>Ascomycota</taxon>
        <taxon>Pezizomycotina</taxon>
        <taxon>Dothideomycetes</taxon>
        <taxon>Pleosporomycetidae</taxon>
        <taxon>Pleosporales</taxon>
        <taxon>Pleosporineae</taxon>
        <taxon>Phaeosphaeriaceae</taxon>
        <taxon>Ophiobolus</taxon>
    </lineage>
</organism>
<gene>
    <name evidence="2" type="ORF">CC86DRAFT_255758</name>
</gene>
<evidence type="ECO:0000256" key="1">
    <source>
        <dbReference type="SAM" id="MobiDB-lite"/>
    </source>
</evidence>
<keyword evidence="3" id="KW-1185">Reference proteome</keyword>
<reference evidence="2" key="1">
    <citation type="journal article" date="2020" name="Stud. Mycol.">
        <title>101 Dothideomycetes genomes: a test case for predicting lifestyles and emergence of pathogens.</title>
        <authorList>
            <person name="Haridas S."/>
            <person name="Albert R."/>
            <person name="Binder M."/>
            <person name="Bloem J."/>
            <person name="Labutti K."/>
            <person name="Salamov A."/>
            <person name="Andreopoulos B."/>
            <person name="Baker S."/>
            <person name="Barry K."/>
            <person name="Bills G."/>
            <person name="Bluhm B."/>
            <person name="Cannon C."/>
            <person name="Castanera R."/>
            <person name="Culley D."/>
            <person name="Daum C."/>
            <person name="Ezra D."/>
            <person name="Gonzalez J."/>
            <person name="Henrissat B."/>
            <person name="Kuo A."/>
            <person name="Liang C."/>
            <person name="Lipzen A."/>
            <person name="Lutzoni F."/>
            <person name="Magnuson J."/>
            <person name="Mondo S."/>
            <person name="Nolan M."/>
            <person name="Ohm R."/>
            <person name="Pangilinan J."/>
            <person name="Park H.-J."/>
            <person name="Ramirez L."/>
            <person name="Alfaro M."/>
            <person name="Sun H."/>
            <person name="Tritt A."/>
            <person name="Yoshinaga Y."/>
            <person name="Zwiers L.-H."/>
            <person name="Turgeon B."/>
            <person name="Goodwin S."/>
            <person name="Spatafora J."/>
            <person name="Crous P."/>
            <person name="Grigoriev I."/>
        </authorList>
    </citation>
    <scope>NUCLEOTIDE SEQUENCE</scope>
    <source>
        <strain evidence="2">CBS 113818</strain>
    </source>
</reference>
<dbReference type="AlphaFoldDB" id="A0A6A6ZV42"/>
<feature type="compositionally biased region" description="Basic and acidic residues" evidence="1">
    <location>
        <begin position="95"/>
        <end position="105"/>
    </location>
</feature>
<feature type="non-terminal residue" evidence="2">
    <location>
        <position position="192"/>
    </location>
</feature>
<feature type="compositionally biased region" description="Polar residues" evidence="1">
    <location>
        <begin position="39"/>
        <end position="48"/>
    </location>
</feature>